<evidence type="ECO:0000256" key="1">
    <source>
        <dbReference type="SAM" id="MobiDB-lite"/>
    </source>
</evidence>
<keyword evidence="3" id="KW-1185">Reference proteome</keyword>
<dbReference type="Proteomes" id="UP001153148">
    <property type="component" value="Unassembled WGS sequence"/>
</dbReference>
<evidence type="ECO:0000313" key="2">
    <source>
        <dbReference type="EMBL" id="CAG2064531.1"/>
    </source>
</evidence>
<feature type="region of interest" description="Disordered" evidence="1">
    <location>
        <begin position="30"/>
        <end position="49"/>
    </location>
</feature>
<protein>
    <submittedName>
        <fullName evidence="2">Uncharacterized protein</fullName>
    </submittedName>
</protein>
<sequence length="104" mass="11523">MPRRQPASRLYQQSGRHMLAKIVPTFADRGVSFGQHNKPSGRTRTGLKTRRLPCGNLTPVYTCPVISTTAPRGDGWIQEEEGEGDRLVLSVLIIKCKLFTDASV</sequence>
<gene>
    <name evidence="2" type="ORF">TPAB3V08_LOCUS11477</name>
</gene>
<evidence type="ECO:0000313" key="3">
    <source>
        <dbReference type="Proteomes" id="UP001153148"/>
    </source>
</evidence>
<organism evidence="2 3">
    <name type="scientific">Timema podura</name>
    <name type="common">Walking stick</name>
    <dbReference type="NCBI Taxonomy" id="61482"/>
    <lineage>
        <taxon>Eukaryota</taxon>
        <taxon>Metazoa</taxon>
        <taxon>Ecdysozoa</taxon>
        <taxon>Arthropoda</taxon>
        <taxon>Hexapoda</taxon>
        <taxon>Insecta</taxon>
        <taxon>Pterygota</taxon>
        <taxon>Neoptera</taxon>
        <taxon>Polyneoptera</taxon>
        <taxon>Phasmatodea</taxon>
        <taxon>Timematodea</taxon>
        <taxon>Timematoidea</taxon>
        <taxon>Timematidae</taxon>
        <taxon>Timema</taxon>
    </lineage>
</organism>
<dbReference type="EMBL" id="CAJPIN010034923">
    <property type="protein sequence ID" value="CAG2064531.1"/>
    <property type="molecule type" value="Genomic_DNA"/>
</dbReference>
<proteinExistence type="predicted"/>
<accession>A0ABN7PBP3</accession>
<feature type="compositionally biased region" description="Basic residues" evidence="1">
    <location>
        <begin position="39"/>
        <end position="49"/>
    </location>
</feature>
<reference evidence="2" key="1">
    <citation type="submission" date="2021-03" db="EMBL/GenBank/DDBJ databases">
        <authorList>
            <person name="Tran Van P."/>
        </authorList>
    </citation>
    <scope>NUCLEOTIDE SEQUENCE</scope>
</reference>
<comment type="caution">
    <text evidence="2">The sequence shown here is derived from an EMBL/GenBank/DDBJ whole genome shotgun (WGS) entry which is preliminary data.</text>
</comment>
<name>A0ABN7PBP3_TIMPD</name>